<protein>
    <recommendedName>
        <fullName evidence="10">1-deoxy-D-xylulose-5-phosphate synthase</fullName>
        <ecNumber evidence="10">2.2.1.7</ecNumber>
    </recommendedName>
    <alternativeName>
        <fullName evidence="10">1-deoxyxylulose-5-phosphate synthase</fullName>
        <shortName evidence="10">DXP synthase</shortName>
        <shortName evidence="10">DXPS</shortName>
    </alternativeName>
</protein>
<feature type="binding site" evidence="10">
    <location>
        <begin position="114"/>
        <end position="116"/>
    </location>
    <ligand>
        <name>thiamine diphosphate</name>
        <dbReference type="ChEBI" id="CHEBI:58937"/>
    </ligand>
</feature>
<dbReference type="InterPro" id="IPR020826">
    <property type="entry name" value="Transketolase_BS"/>
</dbReference>
<feature type="binding site" evidence="10">
    <location>
        <position position="174"/>
    </location>
    <ligand>
        <name>thiamine diphosphate</name>
        <dbReference type="ChEBI" id="CHEBI:58937"/>
    </ligand>
</feature>
<evidence type="ECO:0000256" key="4">
    <source>
        <dbReference type="ARBA" id="ARBA00022679"/>
    </source>
</evidence>
<dbReference type="InterPro" id="IPR029061">
    <property type="entry name" value="THDP-binding"/>
</dbReference>
<dbReference type="Gene3D" id="3.40.50.920">
    <property type="match status" value="1"/>
</dbReference>
<dbReference type="GO" id="GO:0030976">
    <property type="term" value="F:thiamine pyrophosphate binding"/>
    <property type="evidence" value="ECO:0007669"/>
    <property type="project" value="UniProtKB-UniRule"/>
</dbReference>
<dbReference type="InterPro" id="IPR005477">
    <property type="entry name" value="Dxylulose-5-P_synthase"/>
</dbReference>
<gene>
    <name evidence="10 12" type="primary">dxs</name>
    <name evidence="12" type="ORF">FJY68_06585</name>
</gene>
<dbReference type="FunFam" id="3.40.50.920:FF:000002">
    <property type="entry name" value="1-deoxy-D-xylulose-5-phosphate synthase"/>
    <property type="match status" value="1"/>
</dbReference>
<comment type="similarity">
    <text evidence="2 10">Belongs to the transketolase family. DXPS subfamily.</text>
</comment>
<dbReference type="GO" id="GO:0008661">
    <property type="term" value="F:1-deoxy-D-xylulose-5-phosphate synthase activity"/>
    <property type="evidence" value="ECO:0007669"/>
    <property type="project" value="UniProtKB-UniRule"/>
</dbReference>
<dbReference type="HAMAP" id="MF_00315">
    <property type="entry name" value="DXP_synth"/>
    <property type="match status" value="1"/>
</dbReference>
<dbReference type="Pfam" id="PF13292">
    <property type="entry name" value="DXP_synthase_N"/>
    <property type="match status" value="1"/>
</dbReference>
<evidence type="ECO:0000256" key="2">
    <source>
        <dbReference type="ARBA" id="ARBA00011081"/>
    </source>
</evidence>
<dbReference type="CDD" id="cd02007">
    <property type="entry name" value="TPP_DXS"/>
    <property type="match status" value="1"/>
</dbReference>
<dbReference type="SUPFAM" id="SSF52518">
    <property type="entry name" value="Thiamin diphosphate-binding fold (THDP-binding)"/>
    <property type="match status" value="2"/>
</dbReference>
<keyword evidence="5 10" id="KW-0479">Metal-binding</keyword>
<feature type="binding site" evidence="10">
    <location>
        <position position="366"/>
    </location>
    <ligand>
        <name>thiamine diphosphate</name>
        <dbReference type="ChEBI" id="CHEBI:58937"/>
    </ligand>
</feature>
<feature type="binding site" evidence="10">
    <location>
        <position position="174"/>
    </location>
    <ligand>
        <name>Mg(2+)</name>
        <dbReference type="ChEBI" id="CHEBI:18420"/>
    </ligand>
</feature>
<dbReference type="EC" id="2.2.1.7" evidence="10"/>
<evidence type="ECO:0000256" key="9">
    <source>
        <dbReference type="ARBA" id="ARBA00023229"/>
    </source>
</evidence>
<name>A0A937XFN1_UNCW3</name>
<evidence type="ECO:0000259" key="11">
    <source>
        <dbReference type="SMART" id="SM00861"/>
    </source>
</evidence>
<keyword evidence="8 10" id="KW-0786">Thiamine pyrophosphate</keyword>
<dbReference type="NCBIfam" id="NF003933">
    <property type="entry name" value="PRK05444.2-2"/>
    <property type="match status" value="1"/>
</dbReference>
<keyword evidence="6 10" id="KW-0460">Magnesium</keyword>
<dbReference type="NCBIfam" id="TIGR00204">
    <property type="entry name" value="dxs"/>
    <property type="match status" value="1"/>
</dbReference>
<feature type="binding site" evidence="10">
    <location>
        <begin position="146"/>
        <end position="147"/>
    </location>
    <ligand>
        <name>thiamine diphosphate</name>
        <dbReference type="ChEBI" id="CHEBI:58937"/>
    </ligand>
</feature>
<dbReference type="EMBL" id="VGIR01000032">
    <property type="protein sequence ID" value="MBM3331504.1"/>
    <property type="molecule type" value="Genomic_DNA"/>
</dbReference>
<proteinExistence type="inferred from homology"/>
<comment type="catalytic activity">
    <reaction evidence="10">
        <text>D-glyceraldehyde 3-phosphate + pyruvate + H(+) = 1-deoxy-D-xylulose 5-phosphate + CO2</text>
        <dbReference type="Rhea" id="RHEA:12605"/>
        <dbReference type="ChEBI" id="CHEBI:15361"/>
        <dbReference type="ChEBI" id="CHEBI:15378"/>
        <dbReference type="ChEBI" id="CHEBI:16526"/>
        <dbReference type="ChEBI" id="CHEBI:57792"/>
        <dbReference type="ChEBI" id="CHEBI:59776"/>
        <dbReference type="EC" id="2.2.1.7"/>
    </reaction>
</comment>
<comment type="subunit">
    <text evidence="3 10">Homodimer.</text>
</comment>
<evidence type="ECO:0000256" key="1">
    <source>
        <dbReference type="ARBA" id="ARBA00004980"/>
    </source>
</evidence>
<feature type="binding site" evidence="10">
    <location>
        <position position="286"/>
    </location>
    <ligand>
        <name>thiamine diphosphate</name>
        <dbReference type="ChEBI" id="CHEBI:58937"/>
    </ligand>
</feature>
<dbReference type="PANTHER" id="PTHR43322:SF5">
    <property type="entry name" value="1-DEOXY-D-XYLULOSE-5-PHOSPHATE SYNTHASE, CHLOROPLASTIC"/>
    <property type="match status" value="1"/>
</dbReference>
<dbReference type="Proteomes" id="UP000779900">
    <property type="component" value="Unassembled WGS sequence"/>
</dbReference>
<accession>A0A937XFN1</accession>
<dbReference type="Pfam" id="PF02780">
    <property type="entry name" value="Transketolase_C"/>
    <property type="match status" value="1"/>
</dbReference>
<evidence type="ECO:0000256" key="6">
    <source>
        <dbReference type="ARBA" id="ARBA00022842"/>
    </source>
</evidence>
<dbReference type="CDD" id="cd07033">
    <property type="entry name" value="TPP_PYR_DXS_TK_like"/>
    <property type="match status" value="1"/>
</dbReference>
<comment type="caution">
    <text evidence="12">The sequence shown here is derived from an EMBL/GenBank/DDBJ whole genome shotgun (WGS) entry which is preliminary data.</text>
</comment>
<dbReference type="PROSITE" id="PS00802">
    <property type="entry name" value="TRANSKETOLASE_2"/>
    <property type="match status" value="1"/>
</dbReference>
<feature type="binding site" evidence="10">
    <location>
        <position position="73"/>
    </location>
    <ligand>
        <name>thiamine diphosphate</name>
        <dbReference type="ChEBI" id="CHEBI:58937"/>
    </ligand>
</feature>
<dbReference type="GO" id="GO:0019288">
    <property type="term" value="P:isopentenyl diphosphate biosynthetic process, methylerythritol 4-phosphate pathway"/>
    <property type="evidence" value="ECO:0007669"/>
    <property type="project" value="TreeGrafter"/>
</dbReference>
<evidence type="ECO:0000313" key="12">
    <source>
        <dbReference type="EMBL" id="MBM3331504.1"/>
    </source>
</evidence>
<dbReference type="GO" id="GO:0000287">
    <property type="term" value="F:magnesium ion binding"/>
    <property type="evidence" value="ECO:0007669"/>
    <property type="project" value="UniProtKB-UniRule"/>
</dbReference>
<evidence type="ECO:0000256" key="8">
    <source>
        <dbReference type="ARBA" id="ARBA00023052"/>
    </source>
</evidence>
<feature type="domain" description="Transketolase-like pyrimidine-binding" evidence="11">
    <location>
        <begin position="315"/>
        <end position="480"/>
    </location>
</feature>
<dbReference type="InterPro" id="IPR009014">
    <property type="entry name" value="Transketo_C/PFOR_II"/>
</dbReference>
<dbReference type="PANTHER" id="PTHR43322">
    <property type="entry name" value="1-D-DEOXYXYLULOSE 5-PHOSPHATE SYNTHASE-RELATED"/>
    <property type="match status" value="1"/>
</dbReference>
<dbReference type="Gene3D" id="3.40.50.970">
    <property type="match status" value="2"/>
</dbReference>
<dbReference type="Pfam" id="PF02779">
    <property type="entry name" value="Transket_pyr"/>
    <property type="match status" value="1"/>
</dbReference>
<evidence type="ECO:0000256" key="7">
    <source>
        <dbReference type="ARBA" id="ARBA00022977"/>
    </source>
</evidence>
<evidence type="ECO:0000313" key="13">
    <source>
        <dbReference type="Proteomes" id="UP000779900"/>
    </source>
</evidence>
<comment type="cofactor">
    <cofactor evidence="10">
        <name>Mg(2+)</name>
        <dbReference type="ChEBI" id="CHEBI:18420"/>
    </cofactor>
    <text evidence="10">Binds 1 Mg(2+) ion per subunit.</text>
</comment>
<dbReference type="InterPro" id="IPR033248">
    <property type="entry name" value="Transketolase_C"/>
</dbReference>
<dbReference type="GO" id="GO:0009228">
    <property type="term" value="P:thiamine biosynthetic process"/>
    <property type="evidence" value="ECO:0007669"/>
    <property type="project" value="UniProtKB-UniRule"/>
</dbReference>
<comment type="pathway">
    <text evidence="1 10">Metabolic intermediate biosynthesis; 1-deoxy-D-xylulose 5-phosphate biosynthesis; 1-deoxy-D-xylulose 5-phosphate from D-glyceraldehyde 3-phosphate and pyruvate: step 1/1.</text>
</comment>
<evidence type="ECO:0000256" key="5">
    <source>
        <dbReference type="ARBA" id="ARBA00022723"/>
    </source>
</evidence>
<evidence type="ECO:0000256" key="3">
    <source>
        <dbReference type="ARBA" id="ARBA00011738"/>
    </source>
</evidence>
<dbReference type="SMART" id="SM00861">
    <property type="entry name" value="Transket_pyr"/>
    <property type="match status" value="1"/>
</dbReference>
<keyword evidence="9 10" id="KW-0414">Isoprene biosynthesis</keyword>
<dbReference type="AlphaFoldDB" id="A0A937XFN1"/>
<keyword evidence="7 10" id="KW-0784">Thiamine biosynthesis</keyword>
<dbReference type="SUPFAM" id="SSF52922">
    <property type="entry name" value="TK C-terminal domain-like"/>
    <property type="match status" value="1"/>
</dbReference>
<sequence>MALLEGVRSPADVRRMSLSQLQQLAAEIRDLIVKTTAKNGGHTAPSLGVVELTLALHCVYDTPRDQIIWDVGHQCYAHKIITGRRDRFETLRRKGGISGFPKKSESDYDTFDTGHSGDSIGVALGAAVGDRLRGSTRRSVAVIGDGSVAAGMAFEALNSAGCLKQDVVVVLNDNEMSIARSTGAMAGYLNRIITGKMYNRLRADAWNLLGHLPDDLSDKSRVAARKLQEGLKNLVVPSIMFEELGFRYVGPVDGHNLADLLDTFKRVRQLRGPILVHVVTRKGKGYEPAMRHPEVFHGTGPFDVDTGKPLASAGMTFTGAFGEKMVELAGNDERVAAITAGMCLGTGLLPFRDKFPNRLFDVGICEQHAVAFGAGLAMAGMRPVVALYSTFLTRGLDQVIQDVCLQKLPVVFAVDRGGLVGEDGPTHHGVFDLSYLSMVPGLAVMAPMDEAELAAMLEFAVGYVHGPTAIRYPRGGSMSKRATGIAPIELGKAEVLREGEGGCVLAVGFMAGVASRATEILRDRGVTVTLINSRFVKPLDRGLILSLADRHPVIVTVEENVLSGGYGSAVSELIERSGRRTRVTSIGLEDRFYEQGPRDWLLDQAGLSPEKLADRLQQILTSYA</sequence>
<dbReference type="InterPro" id="IPR005475">
    <property type="entry name" value="Transketolase-like_Pyr-bd"/>
</dbReference>
<reference evidence="12" key="1">
    <citation type="submission" date="2019-03" db="EMBL/GenBank/DDBJ databases">
        <title>Lake Tanganyika Metagenome-Assembled Genomes (MAGs).</title>
        <authorList>
            <person name="Tran P."/>
        </authorList>
    </citation>
    <scope>NUCLEOTIDE SEQUENCE</scope>
    <source>
        <strain evidence="12">K_DeepCast_150m_m2_040</strain>
    </source>
</reference>
<evidence type="ECO:0000256" key="10">
    <source>
        <dbReference type="HAMAP-Rule" id="MF_00315"/>
    </source>
</evidence>
<dbReference type="GO" id="GO:0016114">
    <property type="term" value="P:terpenoid biosynthetic process"/>
    <property type="evidence" value="ECO:0007669"/>
    <property type="project" value="UniProtKB-UniRule"/>
</dbReference>
<keyword evidence="4 10" id="KW-0808">Transferase</keyword>
<organism evidence="12 13">
    <name type="scientific">candidate division WOR-3 bacterium</name>
    <dbReference type="NCBI Taxonomy" id="2052148"/>
    <lineage>
        <taxon>Bacteria</taxon>
        <taxon>Bacteria division WOR-3</taxon>
    </lineage>
</organism>
<comment type="function">
    <text evidence="10">Catalyzes the acyloin condensation reaction between C atoms 2 and 3 of pyruvate and glyceraldehyde 3-phosphate to yield 1-deoxy-D-xylulose-5-phosphate (DXP).</text>
</comment>
<comment type="cofactor">
    <cofactor evidence="10">
        <name>thiamine diphosphate</name>
        <dbReference type="ChEBI" id="CHEBI:58937"/>
    </cofactor>
    <text evidence="10">Binds 1 thiamine pyrophosphate per subunit.</text>
</comment>
<feature type="binding site" evidence="10">
    <location>
        <position position="145"/>
    </location>
    <ligand>
        <name>Mg(2+)</name>
        <dbReference type="ChEBI" id="CHEBI:18420"/>
    </ligand>
</feature>
<dbReference type="GO" id="GO:0005829">
    <property type="term" value="C:cytosol"/>
    <property type="evidence" value="ECO:0007669"/>
    <property type="project" value="TreeGrafter"/>
</dbReference>